<evidence type="ECO:0000256" key="1">
    <source>
        <dbReference type="ARBA" id="ARBA00004604"/>
    </source>
</evidence>
<dbReference type="PIRSF" id="PIRSF017190">
    <property type="entry name" value="Rbsml_synth_fac_NIP7"/>
    <property type="match status" value="1"/>
</dbReference>
<dbReference type="Pfam" id="PF03657">
    <property type="entry name" value="UPF0113"/>
    <property type="match status" value="1"/>
</dbReference>
<keyword evidence="3 6" id="KW-0690">Ribosome biogenesis</keyword>
<gene>
    <name evidence="8" type="ORF">PPRIM_AZ9-3.1.T0090393</name>
</gene>
<evidence type="ECO:0000259" key="7">
    <source>
        <dbReference type="SMART" id="SM00359"/>
    </source>
</evidence>
<dbReference type="Proteomes" id="UP000688137">
    <property type="component" value="Unassembled WGS sequence"/>
</dbReference>
<evidence type="ECO:0000313" key="9">
    <source>
        <dbReference type="Proteomes" id="UP000688137"/>
    </source>
</evidence>
<dbReference type="GO" id="GO:0042254">
    <property type="term" value="P:ribosome biogenesis"/>
    <property type="evidence" value="ECO:0007669"/>
    <property type="project" value="UniProtKB-KW"/>
</dbReference>
<dbReference type="PROSITE" id="PS50890">
    <property type="entry name" value="PUA"/>
    <property type="match status" value="1"/>
</dbReference>
<comment type="caution">
    <text evidence="8">The sequence shown here is derived from an EMBL/GenBank/DDBJ whole genome shotgun (WGS) entry which is preliminary data.</text>
</comment>
<keyword evidence="9" id="KW-1185">Reference proteome</keyword>
<dbReference type="CDD" id="cd21151">
    <property type="entry name" value="PUA_Nip7-like"/>
    <property type="match status" value="1"/>
</dbReference>
<proteinExistence type="inferred from homology"/>
<evidence type="ECO:0000313" key="8">
    <source>
        <dbReference type="EMBL" id="CAD8045386.1"/>
    </source>
</evidence>
<dbReference type="AlphaFoldDB" id="A0A8S1JYS6"/>
<sequence length="183" mass="21121">MRQLNEEETKIFFEKLGEYIGANIKLLIENEEDPHVFRLIKNKVYYMSLQIANWATNVGKDELLHVGTYFGKFTKTKKFRLNITCLEILAKYAKHKVWLKSSGEQSFLYGNHVIKAHLAKMSENIPQYANVILFSLQENPLGFGVASRSTLQCKDLDPTTVVVFNQADLGEYLRVEDDKNIEK</sequence>
<dbReference type="FunFam" id="2.30.130.10:FF:000002">
    <property type="entry name" value="60S ribosome subunit biogenesis protein NIP7 homolog"/>
    <property type="match status" value="1"/>
</dbReference>
<dbReference type="InterPro" id="IPR055359">
    <property type="entry name" value="Nip7_N_euk"/>
</dbReference>
<dbReference type="InterPro" id="IPR005155">
    <property type="entry name" value="UPF0113_PUA"/>
</dbReference>
<evidence type="ECO:0000256" key="6">
    <source>
        <dbReference type="PIRNR" id="PIRNR017190"/>
    </source>
</evidence>
<organism evidence="8 9">
    <name type="scientific">Paramecium primaurelia</name>
    <dbReference type="NCBI Taxonomy" id="5886"/>
    <lineage>
        <taxon>Eukaryota</taxon>
        <taxon>Sar</taxon>
        <taxon>Alveolata</taxon>
        <taxon>Ciliophora</taxon>
        <taxon>Intramacronucleata</taxon>
        <taxon>Oligohymenophorea</taxon>
        <taxon>Peniculida</taxon>
        <taxon>Parameciidae</taxon>
        <taxon>Paramecium</taxon>
    </lineage>
</organism>
<protein>
    <recommendedName>
        <fullName evidence="6">60S ribosome subunit biogenesis protein NIP7 homolog</fullName>
    </recommendedName>
</protein>
<keyword evidence="5 6" id="KW-0539">Nucleus</keyword>
<evidence type="ECO:0000256" key="4">
    <source>
        <dbReference type="ARBA" id="ARBA00022884"/>
    </source>
</evidence>
<dbReference type="GO" id="GO:0003723">
    <property type="term" value="F:RNA binding"/>
    <property type="evidence" value="ECO:0007669"/>
    <property type="project" value="UniProtKB-KW"/>
</dbReference>
<accession>A0A8S1JYS6</accession>
<evidence type="ECO:0000256" key="5">
    <source>
        <dbReference type="ARBA" id="ARBA00023242"/>
    </source>
</evidence>
<reference evidence="8" key="1">
    <citation type="submission" date="2021-01" db="EMBL/GenBank/DDBJ databases">
        <authorList>
            <consortium name="Genoscope - CEA"/>
            <person name="William W."/>
        </authorList>
    </citation>
    <scope>NUCLEOTIDE SEQUENCE</scope>
</reference>
<comment type="subunit">
    <text evidence="6">Interacts with pre-ribosome complex.</text>
</comment>
<dbReference type="CDD" id="cd21146">
    <property type="entry name" value="Nip7_N_euk"/>
    <property type="match status" value="1"/>
</dbReference>
<evidence type="ECO:0000256" key="3">
    <source>
        <dbReference type="ARBA" id="ARBA00022517"/>
    </source>
</evidence>
<dbReference type="EMBL" id="CAJJDM010000006">
    <property type="protein sequence ID" value="CAD8045386.1"/>
    <property type="molecule type" value="Genomic_DNA"/>
</dbReference>
<keyword evidence="4 6" id="KW-0694">RNA-binding</keyword>
<dbReference type="InterPro" id="IPR016686">
    <property type="entry name" value="Ribosomal_synth_fac_NIP7"/>
</dbReference>
<dbReference type="Pfam" id="PF17833">
    <property type="entry name" value="pre-PUA_NIP7"/>
    <property type="match status" value="1"/>
</dbReference>
<comment type="subcellular location">
    <subcellularLocation>
        <location evidence="1">Nucleus</location>
        <location evidence="1">Nucleolus</location>
    </subcellularLocation>
</comment>
<dbReference type="OMA" id="LISMGTC"/>
<name>A0A8S1JYS6_PARPR</name>
<feature type="domain" description="PUA" evidence="7">
    <location>
        <begin position="95"/>
        <end position="170"/>
    </location>
</feature>
<evidence type="ECO:0000256" key="2">
    <source>
        <dbReference type="ARBA" id="ARBA00009895"/>
    </source>
</evidence>
<dbReference type="SMART" id="SM00359">
    <property type="entry name" value="PUA"/>
    <property type="match status" value="1"/>
</dbReference>
<dbReference type="FunFam" id="3.10.450.220:FF:000001">
    <property type="entry name" value="60S ribosome subunit biogenesis protein NIP7 homolog"/>
    <property type="match status" value="1"/>
</dbReference>
<dbReference type="InterPro" id="IPR040598">
    <property type="entry name" value="NIP7_N"/>
</dbReference>
<dbReference type="GO" id="GO:0005730">
    <property type="term" value="C:nucleolus"/>
    <property type="evidence" value="ECO:0007669"/>
    <property type="project" value="UniProtKB-SubCell"/>
</dbReference>
<comment type="similarity">
    <text evidence="2 6">Belongs to the NIP7 family.</text>
</comment>
<comment type="function">
    <text evidence="6">Required for proper 27S pre-rRNA processing and 60S ribosome subunit assembly.</text>
</comment>
<dbReference type="InterPro" id="IPR002478">
    <property type="entry name" value="PUA"/>
</dbReference>